<keyword evidence="5" id="KW-0040">ANK repeat</keyword>
<dbReference type="Proteomes" id="UP000026961">
    <property type="component" value="Chromosome 11"/>
</dbReference>
<evidence type="ECO:0000313" key="9">
    <source>
        <dbReference type="EnsemblPlants" id="OGLUM11G16220.1"/>
    </source>
</evidence>
<evidence type="ECO:0000256" key="1">
    <source>
        <dbReference type="ARBA" id="ARBA00004141"/>
    </source>
</evidence>
<feature type="transmembrane region" description="Helical" evidence="7">
    <location>
        <begin position="162"/>
        <end position="183"/>
    </location>
</feature>
<organism evidence="9">
    <name type="scientific">Oryza glumipatula</name>
    <dbReference type="NCBI Taxonomy" id="40148"/>
    <lineage>
        <taxon>Eukaryota</taxon>
        <taxon>Viridiplantae</taxon>
        <taxon>Streptophyta</taxon>
        <taxon>Embryophyta</taxon>
        <taxon>Tracheophyta</taxon>
        <taxon>Spermatophyta</taxon>
        <taxon>Magnoliopsida</taxon>
        <taxon>Liliopsida</taxon>
        <taxon>Poales</taxon>
        <taxon>Poaceae</taxon>
        <taxon>BOP clade</taxon>
        <taxon>Oryzoideae</taxon>
        <taxon>Oryzeae</taxon>
        <taxon>Oryzinae</taxon>
        <taxon>Oryza</taxon>
    </lineage>
</organism>
<dbReference type="GO" id="GO:0005886">
    <property type="term" value="C:plasma membrane"/>
    <property type="evidence" value="ECO:0007669"/>
    <property type="project" value="TreeGrafter"/>
</dbReference>
<evidence type="ECO:0000256" key="7">
    <source>
        <dbReference type="SAM" id="Phobius"/>
    </source>
</evidence>
<dbReference type="EnsemblPlants" id="OGLUM11G16220.1">
    <property type="protein sequence ID" value="OGLUM11G16220.1"/>
    <property type="gene ID" value="OGLUM11G16220"/>
</dbReference>
<reference evidence="9" key="1">
    <citation type="submission" date="2015-04" db="UniProtKB">
        <authorList>
            <consortium name="EnsemblPlants"/>
        </authorList>
    </citation>
    <scope>IDENTIFICATION</scope>
</reference>
<dbReference type="Gramene" id="OGLUM11G16220.1">
    <property type="protein sequence ID" value="OGLUM11G16220.1"/>
    <property type="gene ID" value="OGLUM11G16220"/>
</dbReference>
<evidence type="ECO:0000256" key="5">
    <source>
        <dbReference type="ARBA" id="ARBA00023043"/>
    </source>
</evidence>
<protein>
    <recommendedName>
        <fullName evidence="8">PGG domain-containing protein</fullName>
    </recommendedName>
</protein>
<dbReference type="STRING" id="40148.A0A0E0BK55"/>
<dbReference type="Pfam" id="PF13962">
    <property type="entry name" value="PGG"/>
    <property type="match status" value="1"/>
</dbReference>
<evidence type="ECO:0000256" key="6">
    <source>
        <dbReference type="ARBA" id="ARBA00023136"/>
    </source>
</evidence>
<dbReference type="eggNOG" id="ENOG502SPWF">
    <property type="taxonomic scope" value="Eukaryota"/>
</dbReference>
<dbReference type="AlphaFoldDB" id="A0A0E0BK55"/>
<dbReference type="PANTHER" id="PTHR24186:SF37">
    <property type="entry name" value="PGG DOMAIN-CONTAINING PROTEIN"/>
    <property type="match status" value="1"/>
</dbReference>
<keyword evidence="4 7" id="KW-1133">Transmembrane helix</keyword>
<feature type="transmembrane region" description="Helical" evidence="7">
    <location>
        <begin position="109"/>
        <end position="131"/>
    </location>
</feature>
<evidence type="ECO:0000256" key="2">
    <source>
        <dbReference type="ARBA" id="ARBA00022692"/>
    </source>
</evidence>
<feature type="transmembrane region" description="Helical" evidence="7">
    <location>
        <begin position="138"/>
        <end position="156"/>
    </location>
</feature>
<evidence type="ECO:0000256" key="4">
    <source>
        <dbReference type="ARBA" id="ARBA00022989"/>
    </source>
</evidence>
<keyword evidence="10" id="KW-1185">Reference proteome</keyword>
<proteinExistence type="predicted"/>
<evidence type="ECO:0000313" key="10">
    <source>
        <dbReference type="Proteomes" id="UP000026961"/>
    </source>
</evidence>
<reference evidence="9" key="2">
    <citation type="submission" date="2018-05" db="EMBL/GenBank/DDBJ databases">
        <title>OgluRS3 (Oryza glumaepatula Reference Sequence Version 3).</title>
        <authorList>
            <person name="Zhang J."/>
            <person name="Kudrna D."/>
            <person name="Lee S."/>
            <person name="Talag J."/>
            <person name="Welchert J."/>
            <person name="Wing R.A."/>
        </authorList>
    </citation>
    <scope>NUCLEOTIDE SEQUENCE [LARGE SCALE GENOMIC DNA]</scope>
</reference>
<name>A0A0E0BK55_9ORYZ</name>
<accession>A0A0E0BK55</accession>
<dbReference type="HOGENOM" id="CLU_088061_1_0_1"/>
<evidence type="ECO:0000259" key="8">
    <source>
        <dbReference type="Pfam" id="PF13962"/>
    </source>
</evidence>
<dbReference type="InterPro" id="IPR026961">
    <property type="entry name" value="PGG_dom"/>
</dbReference>
<evidence type="ECO:0000256" key="3">
    <source>
        <dbReference type="ARBA" id="ARBA00022737"/>
    </source>
</evidence>
<comment type="subcellular location">
    <subcellularLocation>
        <location evidence="1">Membrane</location>
        <topology evidence="1">Multi-pass membrane protein</topology>
    </subcellularLocation>
</comment>
<keyword evidence="2 7" id="KW-0812">Transmembrane</keyword>
<dbReference type="PANTHER" id="PTHR24186">
    <property type="entry name" value="PROTEIN PHOSPHATASE 1 REGULATORY SUBUNIT"/>
    <property type="match status" value="1"/>
</dbReference>
<sequence>MSTWPSEDGDHASVVLAVAPKPQNLTSNVVVPPATGASGGGTGSRRGGSGLFALRQDDSGVLLVVATLITTLSYQVGTNVPGGYWQDDGPGHLAGEPIMRTQRRWLYRLFMWGSWIGFASSMGLSLALLTGMPPRSRFVRCLFVLSYSTLIFTFTTQQWPTYAWASVLVWAAVAVLIAAAITYRTHHHLRRFINWLFAEPDDQQS</sequence>
<keyword evidence="3" id="KW-0677">Repeat</keyword>
<keyword evidence="6 7" id="KW-0472">Membrane</keyword>
<feature type="domain" description="PGG" evidence="8">
    <location>
        <begin position="57"/>
        <end position="157"/>
    </location>
</feature>